<evidence type="ECO:0000256" key="3">
    <source>
        <dbReference type="ARBA" id="ARBA00022448"/>
    </source>
</evidence>
<comment type="similarity">
    <text evidence="2">Belongs to the outer membrane factor (OMF) (TC 1.B.17) family.</text>
</comment>
<dbReference type="GO" id="GO:0015562">
    <property type="term" value="F:efflux transmembrane transporter activity"/>
    <property type="evidence" value="ECO:0007669"/>
    <property type="project" value="InterPro"/>
</dbReference>
<keyword evidence="8" id="KW-0732">Signal</keyword>
<dbReference type="Gene3D" id="1.20.1600.10">
    <property type="entry name" value="Outer membrane efflux proteins (OEP)"/>
    <property type="match status" value="1"/>
</dbReference>
<evidence type="ECO:0000313" key="10">
    <source>
        <dbReference type="Proteomes" id="UP000245168"/>
    </source>
</evidence>
<dbReference type="Proteomes" id="UP000245168">
    <property type="component" value="Unassembled WGS sequence"/>
</dbReference>
<dbReference type="PANTHER" id="PTHR30026">
    <property type="entry name" value="OUTER MEMBRANE PROTEIN TOLC"/>
    <property type="match status" value="1"/>
</dbReference>
<dbReference type="InterPro" id="IPR003423">
    <property type="entry name" value="OMP_efflux"/>
</dbReference>
<dbReference type="AlphaFoldDB" id="A0A2U2BSZ8"/>
<dbReference type="GO" id="GO:0015288">
    <property type="term" value="F:porin activity"/>
    <property type="evidence" value="ECO:0007669"/>
    <property type="project" value="TreeGrafter"/>
</dbReference>
<dbReference type="NCBIfam" id="TIGR01844">
    <property type="entry name" value="type_I_sec_TolC"/>
    <property type="match status" value="1"/>
</dbReference>
<dbReference type="GO" id="GO:1990281">
    <property type="term" value="C:efflux pump complex"/>
    <property type="evidence" value="ECO:0007669"/>
    <property type="project" value="TreeGrafter"/>
</dbReference>
<dbReference type="EMBL" id="QEXV01000004">
    <property type="protein sequence ID" value="PWE17135.1"/>
    <property type="molecule type" value="Genomic_DNA"/>
</dbReference>
<dbReference type="InterPro" id="IPR010130">
    <property type="entry name" value="T1SS_OMP_TolC"/>
</dbReference>
<comment type="caution">
    <text evidence="9">The sequence shown here is derived from an EMBL/GenBank/DDBJ whole genome shotgun (WGS) entry which is preliminary data.</text>
</comment>
<keyword evidence="7" id="KW-0998">Cell outer membrane</keyword>
<evidence type="ECO:0000256" key="5">
    <source>
        <dbReference type="ARBA" id="ARBA00022692"/>
    </source>
</evidence>
<evidence type="ECO:0008006" key="11">
    <source>
        <dbReference type="Google" id="ProtNLM"/>
    </source>
</evidence>
<dbReference type="Pfam" id="PF02321">
    <property type="entry name" value="OEP"/>
    <property type="match status" value="2"/>
</dbReference>
<evidence type="ECO:0000256" key="6">
    <source>
        <dbReference type="ARBA" id="ARBA00023136"/>
    </source>
</evidence>
<evidence type="ECO:0000256" key="4">
    <source>
        <dbReference type="ARBA" id="ARBA00022452"/>
    </source>
</evidence>
<evidence type="ECO:0000256" key="2">
    <source>
        <dbReference type="ARBA" id="ARBA00007613"/>
    </source>
</evidence>
<keyword evidence="4" id="KW-1134">Transmembrane beta strand</keyword>
<dbReference type="RefSeq" id="WP_109253359.1">
    <property type="nucleotide sequence ID" value="NZ_QEXV01000004.1"/>
</dbReference>
<protein>
    <recommendedName>
        <fullName evidence="11">Type I secretion protein TolC</fullName>
    </recommendedName>
</protein>
<keyword evidence="5" id="KW-0812">Transmembrane</keyword>
<accession>A0A2U2BSZ8</accession>
<proteinExistence type="inferred from homology"/>
<keyword evidence="3" id="KW-0813">Transport</keyword>
<sequence>MKRFAGVAAAAVMLFAAGQAAQAQSLEETLASAYRSNPTLAAERARLRQTEEGYFQARSAALPTVSAGAQVSESELWGGGNTFLFTGQTGEIQYSVSAQQALYRGGRTAGAMNQALARINAGRAGLRSTEHQVLVDGVAAHMNVIRDQQVIAIRRNNVEVLAEQLRAARDRFEVGEITRTDVAQAEARLSGARAQLAAAQSALAASRAQYERVVGVAPAQPDAPEQLPAVPESLDSAVDAALDNNPDLVAAQFLERAAGQGVRVARGALMPEVGLSVRASESRPSDFSGRARGSATVGAQLSIPIFTGGLNGSRVRQALAAEDEARLQVVAARRRVVEGVTNAWNNLLAAQAVIESSREAVRANEIAFEGVEQEAFVGLRTTLDVLNAEQELLNSRIDLVRAERDLYVASYALLQAMGRVGAGDLELPVEQYEAASRFEGR</sequence>
<gene>
    <name evidence="9" type="ORF">DDZ18_10585</name>
</gene>
<reference evidence="10" key="1">
    <citation type="submission" date="2018-05" db="EMBL/GenBank/DDBJ databases">
        <authorList>
            <person name="Liu B.-T."/>
        </authorList>
    </citation>
    <scope>NUCLEOTIDE SEQUENCE [LARGE SCALE GENOMIC DNA]</scope>
    <source>
        <strain evidence="10">WD6-1</strain>
    </source>
</reference>
<feature type="signal peptide" evidence="8">
    <location>
        <begin position="1"/>
        <end position="23"/>
    </location>
</feature>
<comment type="subcellular location">
    <subcellularLocation>
        <location evidence="1">Cell outer membrane</location>
    </subcellularLocation>
</comment>
<name>A0A2U2BSZ8_9PROT</name>
<dbReference type="InterPro" id="IPR051906">
    <property type="entry name" value="TolC-like"/>
</dbReference>
<feature type="chain" id="PRO_5015464397" description="Type I secretion protein TolC" evidence="8">
    <location>
        <begin position="24"/>
        <end position="441"/>
    </location>
</feature>
<keyword evidence="6" id="KW-0472">Membrane</keyword>
<dbReference type="OrthoDB" id="9789368at2"/>
<keyword evidence="10" id="KW-1185">Reference proteome</keyword>
<organism evidence="9 10">
    <name type="scientific">Marinicauda salina</name>
    <dbReference type="NCBI Taxonomy" id="2135793"/>
    <lineage>
        <taxon>Bacteria</taxon>
        <taxon>Pseudomonadati</taxon>
        <taxon>Pseudomonadota</taxon>
        <taxon>Alphaproteobacteria</taxon>
        <taxon>Maricaulales</taxon>
        <taxon>Maricaulaceae</taxon>
        <taxon>Marinicauda</taxon>
    </lineage>
</organism>
<dbReference type="GO" id="GO:0009279">
    <property type="term" value="C:cell outer membrane"/>
    <property type="evidence" value="ECO:0007669"/>
    <property type="project" value="UniProtKB-SubCell"/>
</dbReference>
<evidence type="ECO:0000256" key="1">
    <source>
        <dbReference type="ARBA" id="ARBA00004442"/>
    </source>
</evidence>
<evidence type="ECO:0000256" key="7">
    <source>
        <dbReference type="ARBA" id="ARBA00023237"/>
    </source>
</evidence>
<evidence type="ECO:0000256" key="8">
    <source>
        <dbReference type="SAM" id="SignalP"/>
    </source>
</evidence>
<evidence type="ECO:0000313" key="9">
    <source>
        <dbReference type="EMBL" id="PWE17135.1"/>
    </source>
</evidence>
<dbReference type="SUPFAM" id="SSF56954">
    <property type="entry name" value="Outer membrane efflux proteins (OEP)"/>
    <property type="match status" value="1"/>
</dbReference>
<dbReference type="PANTHER" id="PTHR30026:SF22">
    <property type="entry name" value="OUTER MEMBRANE EFFLUX PROTEIN"/>
    <property type="match status" value="1"/>
</dbReference>